<comment type="caution">
    <text evidence="1">The sequence shown here is derived from an EMBL/GenBank/DDBJ whole genome shotgun (WGS) entry which is preliminary data.</text>
</comment>
<accession>A0A9D0YR50</accession>
<organism evidence="1 2">
    <name type="scientific">Candidatus Enterenecus faecium</name>
    <dbReference type="NCBI Taxonomy" id="2840780"/>
    <lineage>
        <taxon>Bacteria</taxon>
        <taxon>Bacillati</taxon>
        <taxon>Bacillota</taxon>
        <taxon>Clostridia</taxon>
        <taxon>Eubacteriales</taxon>
        <taxon>Candidatus Enterenecus</taxon>
    </lineage>
</organism>
<protein>
    <submittedName>
        <fullName evidence="1">BC1881 family protein</fullName>
    </submittedName>
</protein>
<name>A0A9D0YR50_9FIRM</name>
<dbReference type="NCBIfam" id="NF033495">
    <property type="entry name" value="phage_BC1881"/>
    <property type="match status" value="1"/>
</dbReference>
<dbReference type="InterPro" id="IPR047901">
    <property type="entry name" value="BC1881-like"/>
</dbReference>
<dbReference type="Proteomes" id="UP000886879">
    <property type="component" value="Unassembled WGS sequence"/>
</dbReference>
<reference evidence="1" key="1">
    <citation type="submission" date="2020-10" db="EMBL/GenBank/DDBJ databases">
        <authorList>
            <person name="Gilroy R."/>
        </authorList>
    </citation>
    <scope>NUCLEOTIDE SEQUENCE</scope>
    <source>
        <strain evidence="1">ChiGjej2B2-12916</strain>
    </source>
</reference>
<dbReference type="AlphaFoldDB" id="A0A9D0YR50"/>
<sequence length="54" mass="6343">MDLSKVSTQELVEELRKREAVEVVQILPYQEYRILVGDRETRDSGPALLLRVWD</sequence>
<dbReference type="EMBL" id="DVFO01000021">
    <property type="protein sequence ID" value="HIQ60417.1"/>
    <property type="molecule type" value="Genomic_DNA"/>
</dbReference>
<evidence type="ECO:0000313" key="2">
    <source>
        <dbReference type="Proteomes" id="UP000886879"/>
    </source>
</evidence>
<proteinExistence type="predicted"/>
<reference evidence="1" key="2">
    <citation type="journal article" date="2021" name="PeerJ">
        <title>Extensive microbial diversity within the chicken gut microbiome revealed by metagenomics and culture.</title>
        <authorList>
            <person name="Gilroy R."/>
            <person name="Ravi A."/>
            <person name="Getino M."/>
            <person name="Pursley I."/>
            <person name="Horton D.L."/>
            <person name="Alikhan N.F."/>
            <person name="Baker D."/>
            <person name="Gharbi K."/>
            <person name="Hall N."/>
            <person name="Watson M."/>
            <person name="Adriaenssens E.M."/>
            <person name="Foster-Nyarko E."/>
            <person name="Jarju S."/>
            <person name="Secka A."/>
            <person name="Antonio M."/>
            <person name="Oren A."/>
            <person name="Chaudhuri R.R."/>
            <person name="La Ragione R."/>
            <person name="Hildebrand F."/>
            <person name="Pallen M.J."/>
        </authorList>
    </citation>
    <scope>NUCLEOTIDE SEQUENCE</scope>
    <source>
        <strain evidence="1">ChiGjej2B2-12916</strain>
    </source>
</reference>
<evidence type="ECO:0000313" key="1">
    <source>
        <dbReference type="EMBL" id="HIQ60417.1"/>
    </source>
</evidence>
<gene>
    <name evidence="1" type="ORF">IAD31_02325</name>
</gene>